<dbReference type="Proteomes" id="UP000028045">
    <property type="component" value="Unassembled WGS sequence"/>
</dbReference>
<gene>
    <name evidence="12" type="ORF">S7711_05239</name>
</gene>
<evidence type="ECO:0000256" key="7">
    <source>
        <dbReference type="ARBA" id="ARBA00023163"/>
    </source>
</evidence>
<evidence type="ECO:0000256" key="10">
    <source>
        <dbReference type="SAM" id="MobiDB-lite"/>
    </source>
</evidence>
<evidence type="ECO:0000256" key="8">
    <source>
        <dbReference type="ARBA" id="ARBA00023242"/>
    </source>
</evidence>
<name>A0A084AGJ1_STACB</name>
<protein>
    <recommendedName>
        <fullName evidence="11">C2H2-type domain-containing protein</fullName>
    </recommendedName>
</protein>
<accession>A0A084AGJ1</accession>
<comment type="subcellular location">
    <subcellularLocation>
        <location evidence="1">Nucleus</location>
    </subcellularLocation>
</comment>
<dbReference type="SUPFAM" id="SSF57667">
    <property type="entry name" value="beta-beta-alpha zinc fingers"/>
    <property type="match status" value="2"/>
</dbReference>
<keyword evidence="5" id="KW-0862">Zinc</keyword>
<evidence type="ECO:0000256" key="9">
    <source>
        <dbReference type="PROSITE-ProRule" id="PRU00042"/>
    </source>
</evidence>
<dbReference type="AlphaFoldDB" id="A0A084AGJ1"/>
<organism evidence="12 13">
    <name type="scientific">Stachybotrys chartarum (strain CBS 109288 / IBT 7711)</name>
    <name type="common">Toxic black mold</name>
    <name type="synonym">Stilbospora chartarum</name>
    <dbReference type="NCBI Taxonomy" id="1280523"/>
    <lineage>
        <taxon>Eukaryota</taxon>
        <taxon>Fungi</taxon>
        <taxon>Dikarya</taxon>
        <taxon>Ascomycota</taxon>
        <taxon>Pezizomycotina</taxon>
        <taxon>Sordariomycetes</taxon>
        <taxon>Hypocreomycetidae</taxon>
        <taxon>Hypocreales</taxon>
        <taxon>Stachybotryaceae</taxon>
        <taxon>Stachybotrys</taxon>
    </lineage>
</organism>
<dbReference type="PANTHER" id="PTHR46179:SF13">
    <property type="entry name" value="C2H2-TYPE DOMAIN-CONTAINING PROTEIN"/>
    <property type="match status" value="1"/>
</dbReference>
<keyword evidence="8" id="KW-0539">Nucleus</keyword>
<evidence type="ECO:0000256" key="5">
    <source>
        <dbReference type="ARBA" id="ARBA00022833"/>
    </source>
</evidence>
<feature type="domain" description="C2H2-type" evidence="11">
    <location>
        <begin position="317"/>
        <end position="347"/>
    </location>
</feature>
<evidence type="ECO:0000259" key="11">
    <source>
        <dbReference type="PROSITE" id="PS50157"/>
    </source>
</evidence>
<sequence length="445" mass="49184">MDLTPPSMIASPQSPYRRLTKSPSCSSHEHCHPEASAASYPSPGLLDFHYKPPPSPYGAVNQSTLSRASRPDASLTSQISISHSGWTTSETMVPTTQTATTTSAISNLLSAEYDPFANYDLCLPVPYHSHDGFVAPSLPPPPPPPPHAASSILPRTSSPANTSSRMRNSIAGRNSLGFADGQATVRVKVESSNTYSPALTAAHYPTAPTLPTLFGHDTSSLSTNSQQYGTGESVFNWPRHEYGANQLYPTPSSETSSRTQAPRRPAGVARRRPTRKHTTREEANFQCEVKGCGKFFSRSYNFKSHMETHDDKREYPFPCPMRDCDKKFVRKTDLQRHHQSVHMKERNHKCDYCGRHFARKDTLRRHMEDGCSRRFDLGTLDFRSDGQGSANTASTHRIAPTNFGTVGSSTGTLPPMAIPAMAPMHKERPTHFEDHGSLHDHIWGR</sequence>
<dbReference type="InterPro" id="IPR013087">
    <property type="entry name" value="Znf_C2H2_type"/>
</dbReference>
<dbReference type="FunFam" id="3.30.160.60:FF:000065">
    <property type="entry name" value="B-cell CLL/lymphoma 6, member B"/>
    <property type="match status" value="1"/>
</dbReference>
<feature type="region of interest" description="Disordered" evidence="10">
    <location>
        <begin position="215"/>
        <end position="282"/>
    </location>
</feature>
<keyword evidence="3" id="KW-0677">Repeat</keyword>
<dbReference type="SMART" id="SM00355">
    <property type="entry name" value="ZnF_C2H2"/>
    <property type="match status" value="3"/>
</dbReference>
<evidence type="ECO:0000256" key="6">
    <source>
        <dbReference type="ARBA" id="ARBA00023015"/>
    </source>
</evidence>
<feature type="compositionally biased region" description="Pro residues" evidence="10">
    <location>
        <begin position="137"/>
        <end position="147"/>
    </location>
</feature>
<dbReference type="InterPro" id="IPR051061">
    <property type="entry name" value="Zinc_finger_trans_reg"/>
</dbReference>
<keyword evidence="2" id="KW-0479">Metal-binding</keyword>
<feature type="compositionally biased region" description="Polar residues" evidence="10">
    <location>
        <begin position="217"/>
        <end position="230"/>
    </location>
</feature>
<feature type="compositionally biased region" description="Polar residues" evidence="10">
    <location>
        <begin position="402"/>
        <end position="412"/>
    </location>
</feature>
<dbReference type="PANTHER" id="PTHR46179">
    <property type="entry name" value="ZINC FINGER PROTEIN"/>
    <property type="match status" value="1"/>
</dbReference>
<dbReference type="GO" id="GO:0000981">
    <property type="term" value="F:DNA-binding transcription factor activity, RNA polymerase II-specific"/>
    <property type="evidence" value="ECO:0007669"/>
    <property type="project" value="UniProtKB-ARBA"/>
</dbReference>
<feature type="domain" description="C2H2-type" evidence="11">
    <location>
        <begin position="285"/>
        <end position="314"/>
    </location>
</feature>
<evidence type="ECO:0000256" key="3">
    <source>
        <dbReference type="ARBA" id="ARBA00022737"/>
    </source>
</evidence>
<dbReference type="PROSITE" id="PS00028">
    <property type="entry name" value="ZINC_FINGER_C2H2_1"/>
    <property type="match status" value="2"/>
</dbReference>
<keyword evidence="4 9" id="KW-0863">Zinc-finger</keyword>
<dbReference type="InterPro" id="IPR036236">
    <property type="entry name" value="Znf_C2H2_sf"/>
</dbReference>
<dbReference type="PROSITE" id="PS50157">
    <property type="entry name" value="ZINC_FINGER_C2H2_2"/>
    <property type="match status" value="3"/>
</dbReference>
<keyword evidence="13" id="KW-1185">Reference proteome</keyword>
<feature type="region of interest" description="Disordered" evidence="10">
    <location>
        <begin position="386"/>
        <end position="412"/>
    </location>
</feature>
<evidence type="ECO:0000256" key="2">
    <source>
        <dbReference type="ARBA" id="ARBA00022723"/>
    </source>
</evidence>
<evidence type="ECO:0000313" key="13">
    <source>
        <dbReference type="Proteomes" id="UP000028045"/>
    </source>
</evidence>
<feature type="region of interest" description="Disordered" evidence="10">
    <location>
        <begin position="134"/>
        <end position="167"/>
    </location>
</feature>
<feature type="domain" description="C2H2-type" evidence="11">
    <location>
        <begin position="348"/>
        <end position="367"/>
    </location>
</feature>
<feature type="compositionally biased region" description="Polar residues" evidence="10">
    <location>
        <begin position="386"/>
        <end position="395"/>
    </location>
</feature>
<dbReference type="EMBL" id="KL648738">
    <property type="protein sequence ID" value="KEY64420.1"/>
    <property type="molecule type" value="Genomic_DNA"/>
</dbReference>
<evidence type="ECO:0000256" key="1">
    <source>
        <dbReference type="ARBA" id="ARBA00004123"/>
    </source>
</evidence>
<proteinExistence type="predicted"/>
<dbReference type="Pfam" id="PF00096">
    <property type="entry name" value="zf-C2H2"/>
    <property type="match status" value="3"/>
</dbReference>
<dbReference type="HOGENOM" id="CLU_049940_0_0_1"/>
<reference evidence="12 13" key="1">
    <citation type="journal article" date="2014" name="BMC Genomics">
        <title>Comparative genome sequencing reveals chemotype-specific gene clusters in the toxigenic black mold Stachybotrys.</title>
        <authorList>
            <person name="Semeiks J."/>
            <person name="Borek D."/>
            <person name="Otwinowski Z."/>
            <person name="Grishin N.V."/>
        </authorList>
    </citation>
    <scope>NUCLEOTIDE SEQUENCE [LARGE SCALE GENOMIC DNA]</scope>
    <source>
        <strain evidence="13">CBS 109288 / IBT 7711</strain>
    </source>
</reference>
<keyword evidence="7" id="KW-0804">Transcription</keyword>
<feature type="region of interest" description="Disordered" evidence="10">
    <location>
        <begin position="1"/>
        <end position="39"/>
    </location>
</feature>
<dbReference type="GO" id="GO:0008270">
    <property type="term" value="F:zinc ion binding"/>
    <property type="evidence" value="ECO:0007669"/>
    <property type="project" value="UniProtKB-KW"/>
</dbReference>
<feature type="compositionally biased region" description="Polar residues" evidence="10">
    <location>
        <begin position="247"/>
        <end position="260"/>
    </location>
</feature>
<evidence type="ECO:0000256" key="4">
    <source>
        <dbReference type="ARBA" id="ARBA00022771"/>
    </source>
</evidence>
<dbReference type="GO" id="GO:0000978">
    <property type="term" value="F:RNA polymerase II cis-regulatory region sequence-specific DNA binding"/>
    <property type="evidence" value="ECO:0007669"/>
    <property type="project" value="UniProtKB-ARBA"/>
</dbReference>
<dbReference type="OrthoDB" id="6910977at2759"/>
<dbReference type="FunFam" id="3.30.160.60:FF:000125">
    <property type="entry name" value="Putative zinc finger protein 143"/>
    <property type="match status" value="1"/>
</dbReference>
<dbReference type="GO" id="GO:0005634">
    <property type="term" value="C:nucleus"/>
    <property type="evidence" value="ECO:0007669"/>
    <property type="project" value="UniProtKB-SubCell"/>
</dbReference>
<keyword evidence="6" id="KW-0805">Transcription regulation</keyword>
<dbReference type="Gene3D" id="3.30.160.60">
    <property type="entry name" value="Classic Zinc Finger"/>
    <property type="match status" value="3"/>
</dbReference>
<evidence type="ECO:0000313" key="12">
    <source>
        <dbReference type="EMBL" id="KEY64420.1"/>
    </source>
</evidence>
<feature type="compositionally biased region" description="Polar residues" evidence="10">
    <location>
        <begin position="155"/>
        <end position="167"/>
    </location>
</feature>
<feature type="compositionally biased region" description="Basic residues" evidence="10">
    <location>
        <begin position="269"/>
        <end position="278"/>
    </location>
</feature>